<evidence type="ECO:0000313" key="2">
    <source>
        <dbReference type="EMBL" id="CAB9496193.1"/>
    </source>
</evidence>
<evidence type="ECO:0000313" key="3">
    <source>
        <dbReference type="Proteomes" id="UP001153069"/>
    </source>
</evidence>
<keyword evidence="3" id="KW-1185">Reference proteome</keyword>
<dbReference type="Proteomes" id="UP001153069">
    <property type="component" value="Unassembled WGS sequence"/>
</dbReference>
<dbReference type="Gene3D" id="3.40.50.450">
    <property type="match status" value="1"/>
</dbReference>
<dbReference type="AlphaFoldDB" id="A0A9N8GZC9"/>
<dbReference type="InterPro" id="IPR031100">
    <property type="entry name" value="LOG_fam"/>
</dbReference>
<keyword evidence="1" id="KW-0812">Transmembrane</keyword>
<sequence length="324" mass="35052">MATAKEEEKPYDAGELEKAILDSSFVAQAASSPLRICCYGSSAAKTPTKFLNEAWNLGFILAKRGHTCVNGAGSFGCMAAMNDGADAGDGHIVGVIHEMFIVDGNDWYCNRDGGAHRLFKGKTDTNNSNSTADTRTGPTREMLVAGGKDLQERKRLLVEGAEGLIVLPGGPGTWDELWEMACARNLGLISLPIVCVSVDGYYDNFRAMLDRAFEDCLIRNRPEDVVHFVSTSEEAVRWIEMQDDLKKAKGNEATALPSVKTRASVLRKTSFLSTPAVFTRSMSWFSADDGDGDAVSWSFPALGTIVFVLGVTVGILSAPHINRK</sequence>
<dbReference type="OrthoDB" id="414463at2759"/>
<protein>
    <submittedName>
        <fullName evidence="2">Riboside 5'-monophosphate phosphoribohydrolase</fullName>
    </submittedName>
</protein>
<dbReference type="SUPFAM" id="SSF102405">
    <property type="entry name" value="MCP/YpsA-like"/>
    <property type="match status" value="1"/>
</dbReference>
<dbReference type="GO" id="GO:0005829">
    <property type="term" value="C:cytosol"/>
    <property type="evidence" value="ECO:0007669"/>
    <property type="project" value="TreeGrafter"/>
</dbReference>
<dbReference type="Pfam" id="PF03641">
    <property type="entry name" value="Lysine_decarbox"/>
    <property type="match status" value="1"/>
</dbReference>
<keyword evidence="1" id="KW-1133">Transmembrane helix</keyword>
<dbReference type="GO" id="GO:0016799">
    <property type="term" value="F:hydrolase activity, hydrolyzing N-glycosyl compounds"/>
    <property type="evidence" value="ECO:0007669"/>
    <property type="project" value="TreeGrafter"/>
</dbReference>
<name>A0A9N8GZC9_9STRA</name>
<comment type="caution">
    <text evidence="2">The sequence shown here is derived from an EMBL/GenBank/DDBJ whole genome shotgun (WGS) entry which is preliminary data.</text>
</comment>
<proteinExistence type="predicted"/>
<organism evidence="2 3">
    <name type="scientific">Seminavis robusta</name>
    <dbReference type="NCBI Taxonomy" id="568900"/>
    <lineage>
        <taxon>Eukaryota</taxon>
        <taxon>Sar</taxon>
        <taxon>Stramenopiles</taxon>
        <taxon>Ochrophyta</taxon>
        <taxon>Bacillariophyta</taxon>
        <taxon>Bacillariophyceae</taxon>
        <taxon>Bacillariophycidae</taxon>
        <taxon>Naviculales</taxon>
        <taxon>Naviculaceae</taxon>
        <taxon>Seminavis</taxon>
    </lineage>
</organism>
<gene>
    <name evidence="2" type="ORF">SEMRO_2_G001690.1</name>
</gene>
<reference evidence="2" key="1">
    <citation type="submission" date="2020-06" db="EMBL/GenBank/DDBJ databases">
        <authorList>
            <consortium name="Plant Systems Biology data submission"/>
        </authorList>
    </citation>
    <scope>NUCLEOTIDE SEQUENCE</scope>
    <source>
        <strain evidence="2">D6</strain>
    </source>
</reference>
<keyword evidence="1" id="KW-0472">Membrane</keyword>
<feature type="transmembrane region" description="Helical" evidence="1">
    <location>
        <begin position="297"/>
        <end position="318"/>
    </location>
</feature>
<evidence type="ECO:0000256" key="1">
    <source>
        <dbReference type="SAM" id="Phobius"/>
    </source>
</evidence>
<dbReference type="GO" id="GO:0009691">
    <property type="term" value="P:cytokinin biosynthetic process"/>
    <property type="evidence" value="ECO:0007669"/>
    <property type="project" value="TreeGrafter"/>
</dbReference>
<dbReference type="PANTHER" id="PTHR31223:SF70">
    <property type="entry name" value="LOG FAMILY PROTEIN YJL055W"/>
    <property type="match status" value="1"/>
</dbReference>
<dbReference type="PANTHER" id="PTHR31223">
    <property type="entry name" value="LOG FAMILY PROTEIN YJL055W"/>
    <property type="match status" value="1"/>
</dbReference>
<accession>A0A9N8GZC9</accession>
<dbReference type="EMBL" id="CAICTM010000002">
    <property type="protein sequence ID" value="CAB9496193.1"/>
    <property type="molecule type" value="Genomic_DNA"/>
</dbReference>